<accession>A0A3G9JBD6</accession>
<sequence length="98" mass="11214">MNEDIIYEFDSKLPLRIGLRWEIVDPLSYTGVQEALGKDMFVLDVEIKFTSNKMKVKQLKISCFLENQFIVDSDAVNSASLENAERLLLLSSQRGKKT</sequence>
<dbReference type="Proteomes" id="UP000275368">
    <property type="component" value="Chromosome"/>
</dbReference>
<organism evidence="1 2">
    <name type="scientific">Paenibacillus baekrokdamisoli</name>
    <dbReference type="NCBI Taxonomy" id="1712516"/>
    <lineage>
        <taxon>Bacteria</taxon>
        <taxon>Bacillati</taxon>
        <taxon>Bacillota</taxon>
        <taxon>Bacilli</taxon>
        <taxon>Bacillales</taxon>
        <taxon>Paenibacillaceae</taxon>
        <taxon>Paenibacillus</taxon>
    </lineage>
</organism>
<reference evidence="1 2" key="1">
    <citation type="submission" date="2018-11" db="EMBL/GenBank/DDBJ databases">
        <title>Complete genome sequence of Paenibacillus baekrokdamisoli strain KCTC 33723.</title>
        <authorList>
            <person name="Kang S.W."/>
            <person name="Lee K.C."/>
            <person name="Kim K.K."/>
            <person name="Kim J.S."/>
            <person name="Kim D.S."/>
            <person name="Ko S.H."/>
            <person name="Yang S.H."/>
            <person name="Lee J.S."/>
        </authorList>
    </citation>
    <scope>NUCLEOTIDE SEQUENCE [LARGE SCALE GENOMIC DNA]</scope>
    <source>
        <strain evidence="1 2">KCTC 33723</strain>
    </source>
</reference>
<evidence type="ECO:0000313" key="1">
    <source>
        <dbReference type="EMBL" id="BBH20594.1"/>
    </source>
</evidence>
<gene>
    <name evidence="1" type="ORF">Back11_19390</name>
</gene>
<dbReference type="EMBL" id="AP019308">
    <property type="protein sequence ID" value="BBH20594.1"/>
    <property type="molecule type" value="Genomic_DNA"/>
</dbReference>
<proteinExistence type="predicted"/>
<protein>
    <submittedName>
        <fullName evidence="1">Uncharacterized protein</fullName>
    </submittedName>
</protein>
<evidence type="ECO:0000313" key="2">
    <source>
        <dbReference type="Proteomes" id="UP000275368"/>
    </source>
</evidence>
<keyword evidence="2" id="KW-1185">Reference proteome</keyword>
<dbReference type="KEGG" id="pbk:Back11_19390"/>
<dbReference type="AlphaFoldDB" id="A0A3G9JBD6"/>
<dbReference type="RefSeq" id="WP_125655754.1">
    <property type="nucleotide sequence ID" value="NZ_AP019308.1"/>
</dbReference>
<name>A0A3G9JBD6_9BACL</name>